<gene>
    <name evidence="1" type="ORF">Ahy_A03g015180</name>
</gene>
<reference evidence="1 2" key="1">
    <citation type="submission" date="2019-01" db="EMBL/GenBank/DDBJ databases">
        <title>Sequencing of cultivated peanut Arachis hypogaea provides insights into genome evolution and oil improvement.</title>
        <authorList>
            <person name="Chen X."/>
        </authorList>
    </citation>
    <scope>NUCLEOTIDE SEQUENCE [LARGE SCALE GENOMIC DNA]</scope>
    <source>
        <strain evidence="2">cv. Fuhuasheng</strain>
        <tissue evidence="1">Leaves</tissue>
    </source>
</reference>
<dbReference type="AlphaFoldDB" id="A0A445DZY1"/>
<protein>
    <submittedName>
        <fullName evidence="1">Uncharacterized protein</fullName>
    </submittedName>
</protein>
<dbReference type="EMBL" id="SDMP01000003">
    <property type="protein sequence ID" value="RYR68696.1"/>
    <property type="molecule type" value="Genomic_DNA"/>
</dbReference>
<organism evidence="1 2">
    <name type="scientific">Arachis hypogaea</name>
    <name type="common">Peanut</name>
    <dbReference type="NCBI Taxonomy" id="3818"/>
    <lineage>
        <taxon>Eukaryota</taxon>
        <taxon>Viridiplantae</taxon>
        <taxon>Streptophyta</taxon>
        <taxon>Embryophyta</taxon>
        <taxon>Tracheophyta</taxon>
        <taxon>Spermatophyta</taxon>
        <taxon>Magnoliopsida</taxon>
        <taxon>eudicotyledons</taxon>
        <taxon>Gunneridae</taxon>
        <taxon>Pentapetalae</taxon>
        <taxon>rosids</taxon>
        <taxon>fabids</taxon>
        <taxon>Fabales</taxon>
        <taxon>Fabaceae</taxon>
        <taxon>Papilionoideae</taxon>
        <taxon>50 kb inversion clade</taxon>
        <taxon>dalbergioids sensu lato</taxon>
        <taxon>Dalbergieae</taxon>
        <taxon>Pterocarpus clade</taxon>
        <taxon>Arachis</taxon>
    </lineage>
</organism>
<keyword evidence="2" id="KW-1185">Reference proteome</keyword>
<comment type="caution">
    <text evidence="1">The sequence shown here is derived from an EMBL/GenBank/DDBJ whole genome shotgun (WGS) entry which is preliminary data.</text>
</comment>
<name>A0A445DZY1_ARAHY</name>
<sequence length="118" mass="13973">MFKELSVEKKIIIEEMEFGALIHILELKVSHKFSRELIRCFIVYYEFLDSLYKKIYITPLKIRDALGINFGKDRFFEKIKYNKLNEEQKEIIDNFKGATLASLTKSVIDMSVEEKETP</sequence>
<proteinExistence type="predicted"/>
<evidence type="ECO:0000313" key="1">
    <source>
        <dbReference type="EMBL" id="RYR68696.1"/>
    </source>
</evidence>
<dbReference type="Proteomes" id="UP000289738">
    <property type="component" value="Chromosome A03"/>
</dbReference>
<evidence type="ECO:0000313" key="2">
    <source>
        <dbReference type="Proteomes" id="UP000289738"/>
    </source>
</evidence>
<accession>A0A445DZY1</accession>